<dbReference type="Pfam" id="PF23055">
    <property type="entry name" value="DUF7041"/>
    <property type="match status" value="1"/>
</dbReference>
<dbReference type="Proteomes" id="UP000053105">
    <property type="component" value="Unassembled WGS sequence"/>
</dbReference>
<feature type="domain" description="DUF7041" evidence="1">
    <location>
        <begin position="12"/>
        <end position="91"/>
    </location>
</feature>
<proteinExistence type="predicted"/>
<gene>
    <name evidence="2" type="ORF">WN51_05547</name>
</gene>
<name>A0A0N0BCS3_9HYME</name>
<dbReference type="PANTHER" id="PTHR33327">
    <property type="entry name" value="ENDONUCLEASE"/>
    <property type="match status" value="1"/>
</dbReference>
<evidence type="ECO:0000313" key="2">
    <source>
        <dbReference type="EMBL" id="KOX69384.1"/>
    </source>
</evidence>
<evidence type="ECO:0000259" key="1">
    <source>
        <dbReference type="Pfam" id="PF23055"/>
    </source>
</evidence>
<dbReference type="PANTHER" id="PTHR33327:SF3">
    <property type="entry name" value="RNA-DIRECTED DNA POLYMERASE"/>
    <property type="match status" value="1"/>
</dbReference>
<dbReference type="STRING" id="166423.A0A0N0BCS3"/>
<keyword evidence="3" id="KW-1185">Reference proteome</keyword>
<dbReference type="OrthoDB" id="7614231at2759"/>
<organism evidence="2 3">
    <name type="scientific">Melipona quadrifasciata</name>
    <dbReference type="NCBI Taxonomy" id="166423"/>
    <lineage>
        <taxon>Eukaryota</taxon>
        <taxon>Metazoa</taxon>
        <taxon>Ecdysozoa</taxon>
        <taxon>Arthropoda</taxon>
        <taxon>Hexapoda</taxon>
        <taxon>Insecta</taxon>
        <taxon>Pterygota</taxon>
        <taxon>Neoptera</taxon>
        <taxon>Endopterygota</taxon>
        <taxon>Hymenoptera</taxon>
        <taxon>Apocrita</taxon>
        <taxon>Aculeata</taxon>
        <taxon>Apoidea</taxon>
        <taxon>Anthophila</taxon>
        <taxon>Apidae</taxon>
        <taxon>Melipona</taxon>
    </lineage>
</organism>
<dbReference type="InterPro" id="IPR055469">
    <property type="entry name" value="DUF7041"/>
</dbReference>
<reference evidence="2 3" key="1">
    <citation type="submission" date="2015-07" db="EMBL/GenBank/DDBJ databases">
        <title>The genome of Melipona quadrifasciata.</title>
        <authorList>
            <person name="Pan H."/>
            <person name="Kapheim K."/>
        </authorList>
    </citation>
    <scope>NUCLEOTIDE SEQUENCE [LARGE SCALE GENOMIC DNA]</scope>
    <source>
        <strain evidence="2">0111107301</strain>
        <tissue evidence="2">Whole body</tissue>
    </source>
</reference>
<accession>A0A0N0BCS3</accession>
<dbReference type="AlphaFoldDB" id="A0A0N0BCS3"/>
<sequence>MDGEINGVSMRIPPFLKSYPETWFAQMDAQFRMIKQETKFDYVIATIDTEIASEVINIIKNPPAVDPYNQLKAAIIERTTDFASRELPRLLSQEELGNRKPSQFLRKLLQLLGEKAKMFDREQLKKIFLQRMPAPLKPILLKQKVSLEELADLADRILDIYETRPAIASVTENSEITQLWKMMNQFQQQVKTAF</sequence>
<dbReference type="EMBL" id="KQ435891">
    <property type="protein sequence ID" value="KOX69384.1"/>
    <property type="molecule type" value="Genomic_DNA"/>
</dbReference>
<evidence type="ECO:0000313" key="3">
    <source>
        <dbReference type="Proteomes" id="UP000053105"/>
    </source>
</evidence>
<protein>
    <recommendedName>
        <fullName evidence="1">DUF7041 domain-containing protein</fullName>
    </recommendedName>
</protein>